<sequence>MQTSSRSLSIHSLPNELLLFIFECLYSMHCDQVSMNDELVWELDADLLSPTLFPFAQMRVCQRWRAVLLACSMFWTRIVIAVDEDYTPVWRIKDQFLWSRDQPVDVFVTRHPGTYEQEDLCEKTRVAAILPLISRHLHRCRRIEFKLLHLSSLPEIRSLLSGEASVLEDIGIDCHIEDVNEESVLPLPASEPDIHISTPRLTSLTFDGRSFFRSFVYRSDWFMHAPQLHNVFLTSYDVLSPNEVMSINDMLDVLSKLEDLWSLSVYSLPLLDADPNRQLPSLEISELDFFHLTGSITATIFACVSILPEEVSVIECSFLGVNFLAGIHFHLEDISPEWNLSVPFSDIIRVSEMDIVNCPGFTDDVLDVLTDGGPHNDDFSGTDLQKLSITRCTNFSAQKMYEMIRKRWEAVEEQNPGWHGDDERVVSDEHYEDRFVEGGQRPVSTLRVSEGPELPDEYRVLLKSLVPVFHWTVAGEA</sequence>
<dbReference type="HOGENOM" id="CLU_027732_1_0_1"/>
<evidence type="ECO:0008006" key="3">
    <source>
        <dbReference type="Google" id="ProtNLM"/>
    </source>
</evidence>
<dbReference type="OrthoDB" id="3001771at2759"/>
<evidence type="ECO:0000313" key="1">
    <source>
        <dbReference type="EMBL" id="KIJ63522.1"/>
    </source>
</evidence>
<evidence type="ECO:0000313" key="2">
    <source>
        <dbReference type="Proteomes" id="UP000053820"/>
    </source>
</evidence>
<proteinExistence type="predicted"/>
<organism evidence="1 2">
    <name type="scientific">Hydnomerulius pinastri MD-312</name>
    <dbReference type="NCBI Taxonomy" id="994086"/>
    <lineage>
        <taxon>Eukaryota</taxon>
        <taxon>Fungi</taxon>
        <taxon>Dikarya</taxon>
        <taxon>Basidiomycota</taxon>
        <taxon>Agaricomycotina</taxon>
        <taxon>Agaricomycetes</taxon>
        <taxon>Agaricomycetidae</taxon>
        <taxon>Boletales</taxon>
        <taxon>Boletales incertae sedis</taxon>
        <taxon>Leucogyrophana</taxon>
    </lineage>
</organism>
<reference evidence="1 2" key="1">
    <citation type="submission" date="2014-04" db="EMBL/GenBank/DDBJ databases">
        <title>Evolutionary Origins and Diversification of the Mycorrhizal Mutualists.</title>
        <authorList>
            <consortium name="DOE Joint Genome Institute"/>
            <consortium name="Mycorrhizal Genomics Consortium"/>
            <person name="Kohler A."/>
            <person name="Kuo A."/>
            <person name="Nagy L.G."/>
            <person name="Floudas D."/>
            <person name="Copeland A."/>
            <person name="Barry K.W."/>
            <person name="Cichocki N."/>
            <person name="Veneault-Fourrey C."/>
            <person name="LaButti K."/>
            <person name="Lindquist E.A."/>
            <person name="Lipzen A."/>
            <person name="Lundell T."/>
            <person name="Morin E."/>
            <person name="Murat C."/>
            <person name="Riley R."/>
            <person name="Ohm R."/>
            <person name="Sun H."/>
            <person name="Tunlid A."/>
            <person name="Henrissat B."/>
            <person name="Grigoriev I.V."/>
            <person name="Hibbett D.S."/>
            <person name="Martin F."/>
        </authorList>
    </citation>
    <scope>NUCLEOTIDE SEQUENCE [LARGE SCALE GENOMIC DNA]</scope>
    <source>
        <strain evidence="1 2">MD-312</strain>
    </source>
</reference>
<dbReference type="Proteomes" id="UP000053820">
    <property type="component" value="Unassembled WGS sequence"/>
</dbReference>
<protein>
    <recommendedName>
        <fullName evidence="3">F-box domain-containing protein</fullName>
    </recommendedName>
</protein>
<dbReference type="EMBL" id="KN839850">
    <property type="protein sequence ID" value="KIJ63522.1"/>
    <property type="molecule type" value="Genomic_DNA"/>
</dbReference>
<accession>A0A0C9WEP3</accession>
<keyword evidence="2" id="KW-1185">Reference proteome</keyword>
<name>A0A0C9WEP3_9AGAM</name>
<dbReference type="AlphaFoldDB" id="A0A0C9WEP3"/>
<gene>
    <name evidence="1" type="ORF">HYDPIDRAFT_112949</name>
</gene>